<dbReference type="InterPro" id="IPR003709">
    <property type="entry name" value="VanY-like_core_dom"/>
</dbReference>
<proteinExistence type="predicted"/>
<feature type="domain" description="D-alanyl-D-alanine carboxypeptidase-like core" evidence="2">
    <location>
        <begin position="49"/>
        <end position="139"/>
    </location>
</feature>
<evidence type="ECO:0000259" key="2">
    <source>
        <dbReference type="Pfam" id="PF02557"/>
    </source>
</evidence>
<dbReference type="SUPFAM" id="SSF55166">
    <property type="entry name" value="Hedgehog/DD-peptidase"/>
    <property type="match status" value="1"/>
</dbReference>
<organism evidence="3 4">
    <name type="scientific">Kutzneria chonburiensis</name>
    <dbReference type="NCBI Taxonomy" id="1483604"/>
    <lineage>
        <taxon>Bacteria</taxon>
        <taxon>Bacillati</taxon>
        <taxon>Actinomycetota</taxon>
        <taxon>Actinomycetes</taxon>
        <taxon>Pseudonocardiales</taxon>
        <taxon>Pseudonocardiaceae</taxon>
        <taxon>Kutzneria</taxon>
    </lineage>
</organism>
<comment type="caution">
    <text evidence="3">The sequence shown here is derived from an EMBL/GenBank/DDBJ whole genome shotgun (WGS) entry which is preliminary data.</text>
</comment>
<dbReference type="Pfam" id="PF02557">
    <property type="entry name" value="VanY"/>
    <property type="match status" value="1"/>
</dbReference>
<dbReference type="PROSITE" id="PS51257">
    <property type="entry name" value="PROKAR_LIPOPROTEIN"/>
    <property type="match status" value="1"/>
</dbReference>
<name>A0ABV6N955_9PSEU</name>
<dbReference type="Gene3D" id="3.30.1380.10">
    <property type="match status" value="1"/>
</dbReference>
<evidence type="ECO:0000313" key="3">
    <source>
        <dbReference type="EMBL" id="MFC0548817.1"/>
    </source>
</evidence>
<feature type="signal peptide" evidence="1">
    <location>
        <begin position="1"/>
        <end position="23"/>
    </location>
</feature>
<dbReference type="CDD" id="cd14846">
    <property type="entry name" value="Peptidase_M15_like"/>
    <property type="match status" value="1"/>
</dbReference>
<dbReference type="PANTHER" id="PTHR34385:SF1">
    <property type="entry name" value="PEPTIDOGLYCAN L-ALANYL-D-GLUTAMATE ENDOPEPTIDASE CWLK"/>
    <property type="match status" value="1"/>
</dbReference>
<accession>A0ABV6N955</accession>
<dbReference type="InterPro" id="IPR052179">
    <property type="entry name" value="DD-CPase-like"/>
</dbReference>
<dbReference type="Proteomes" id="UP001589810">
    <property type="component" value="Unassembled WGS sequence"/>
</dbReference>
<protein>
    <submittedName>
        <fullName evidence="3">M15 family metallopeptidase</fullName>
    </submittedName>
</protein>
<dbReference type="EMBL" id="JBHLUD010000020">
    <property type="protein sequence ID" value="MFC0548817.1"/>
    <property type="molecule type" value="Genomic_DNA"/>
</dbReference>
<evidence type="ECO:0000313" key="4">
    <source>
        <dbReference type="Proteomes" id="UP001589810"/>
    </source>
</evidence>
<keyword evidence="1" id="KW-0732">Signal</keyword>
<sequence length="170" mass="18030">MFARPLFAVVTAALLVSACGTSAAAPLGDADGVIADSVSPFDTAKAAIHNLDPALLAAVQQAAKDARQHGIDVKITSGWRSKAYQQQLLDDAVHKYGTLEAARQYVNTPDRSTHVTGKAVDIGPTDADDWVNRHGTDYGLCQAYANEMWHFELLTTPGGRCPAQRPDAAG</sequence>
<keyword evidence="4" id="KW-1185">Reference proteome</keyword>
<dbReference type="RefSeq" id="WP_273940611.1">
    <property type="nucleotide sequence ID" value="NZ_CP097263.1"/>
</dbReference>
<feature type="chain" id="PRO_5045179772" evidence="1">
    <location>
        <begin position="24"/>
        <end position="170"/>
    </location>
</feature>
<dbReference type="InterPro" id="IPR009045">
    <property type="entry name" value="Zn_M74/Hedgehog-like"/>
</dbReference>
<reference evidence="3 4" key="1">
    <citation type="submission" date="2024-09" db="EMBL/GenBank/DDBJ databases">
        <authorList>
            <person name="Sun Q."/>
            <person name="Mori K."/>
        </authorList>
    </citation>
    <scope>NUCLEOTIDE SEQUENCE [LARGE SCALE GENOMIC DNA]</scope>
    <source>
        <strain evidence="3 4">TBRC 1432</strain>
    </source>
</reference>
<dbReference type="PANTHER" id="PTHR34385">
    <property type="entry name" value="D-ALANYL-D-ALANINE CARBOXYPEPTIDASE"/>
    <property type="match status" value="1"/>
</dbReference>
<gene>
    <name evidence="3" type="ORF">ACFFH7_45425</name>
</gene>
<evidence type="ECO:0000256" key="1">
    <source>
        <dbReference type="SAM" id="SignalP"/>
    </source>
</evidence>